<accession>A0ABQ8GFU9</accession>
<organism evidence="2 3">
    <name type="scientific">Macrophomina phaseolina</name>
    <dbReference type="NCBI Taxonomy" id="35725"/>
    <lineage>
        <taxon>Eukaryota</taxon>
        <taxon>Fungi</taxon>
        <taxon>Dikarya</taxon>
        <taxon>Ascomycota</taxon>
        <taxon>Pezizomycotina</taxon>
        <taxon>Dothideomycetes</taxon>
        <taxon>Dothideomycetes incertae sedis</taxon>
        <taxon>Botryosphaeriales</taxon>
        <taxon>Botryosphaeriaceae</taxon>
        <taxon>Macrophomina</taxon>
    </lineage>
</organism>
<dbReference type="EMBL" id="JAGTJR010000009">
    <property type="protein sequence ID" value="KAH7054521.1"/>
    <property type="molecule type" value="Genomic_DNA"/>
</dbReference>
<keyword evidence="1" id="KW-0472">Membrane</keyword>
<proteinExistence type="predicted"/>
<protein>
    <submittedName>
        <fullName evidence="2">Uncharacterized protein</fullName>
    </submittedName>
</protein>
<evidence type="ECO:0000313" key="2">
    <source>
        <dbReference type="EMBL" id="KAH7054521.1"/>
    </source>
</evidence>
<keyword evidence="1" id="KW-1133">Transmembrane helix</keyword>
<evidence type="ECO:0000313" key="3">
    <source>
        <dbReference type="Proteomes" id="UP000774617"/>
    </source>
</evidence>
<name>A0ABQ8GFU9_9PEZI</name>
<dbReference type="Proteomes" id="UP000774617">
    <property type="component" value="Unassembled WGS sequence"/>
</dbReference>
<keyword evidence="3" id="KW-1185">Reference proteome</keyword>
<sequence length="194" mass="21443">MTNWEGNPNLCLDLGLCMATSDGWTGFTWEKGCRDAAGEDAAYPKLCERGQHFFRCCTCYTTLNHLAFCGPNWSLANVLQRMPGSWCCRESIDSPNYCDNLTTMTNATGIGTTVFPTQTGNSTSNKESSHAATFGGVLGAPLFVSWIALAVAVYLWRKNKTPNGGEYTHGFLDLAEADWQRPRTLRITGVMFYH</sequence>
<comment type="caution">
    <text evidence="2">The sequence shown here is derived from an EMBL/GenBank/DDBJ whole genome shotgun (WGS) entry which is preliminary data.</text>
</comment>
<keyword evidence="1" id="KW-0812">Transmembrane</keyword>
<evidence type="ECO:0000256" key="1">
    <source>
        <dbReference type="SAM" id="Phobius"/>
    </source>
</evidence>
<gene>
    <name evidence="2" type="ORF">B0J12DRAFT_698128</name>
</gene>
<reference evidence="2 3" key="1">
    <citation type="journal article" date="2021" name="Nat. Commun.">
        <title>Genetic determinants of endophytism in the Arabidopsis root mycobiome.</title>
        <authorList>
            <person name="Mesny F."/>
            <person name="Miyauchi S."/>
            <person name="Thiergart T."/>
            <person name="Pickel B."/>
            <person name="Atanasova L."/>
            <person name="Karlsson M."/>
            <person name="Huettel B."/>
            <person name="Barry K.W."/>
            <person name="Haridas S."/>
            <person name="Chen C."/>
            <person name="Bauer D."/>
            <person name="Andreopoulos W."/>
            <person name="Pangilinan J."/>
            <person name="LaButti K."/>
            <person name="Riley R."/>
            <person name="Lipzen A."/>
            <person name="Clum A."/>
            <person name="Drula E."/>
            <person name="Henrissat B."/>
            <person name="Kohler A."/>
            <person name="Grigoriev I.V."/>
            <person name="Martin F.M."/>
            <person name="Hacquard S."/>
        </authorList>
    </citation>
    <scope>NUCLEOTIDE SEQUENCE [LARGE SCALE GENOMIC DNA]</scope>
    <source>
        <strain evidence="2 3">MPI-SDFR-AT-0080</strain>
    </source>
</reference>
<feature type="transmembrane region" description="Helical" evidence="1">
    <location>
        <begin position="131"/>
        <end position="156"/>
    </location>
</feature>